<gene>
    <name evidence="2" type="ORF">ABLG96_11560</name>
</gene>
<dbReference type="RefSeq" id="WP_353647540.1">
    <property type="nucleotide sequence ID" value="NZ_CP159218.1"/>
</dbReference>
<sequence length="234" mass="25087">MTARALVVQNGRSGGPRRFASWLTEHDIELDVRHPYRGDELPGTLEHDALIMLGGGYLPDDDARAPWLAPVRELVGAALESGTPYLGICLGGQLLAHVGGGEVQGQYGTPEFGSTALTLRPEAASDALFAGVPDDFTAIEHHVDAITRLPAGAVWLASSEACPYQAFRLGDSAWGLQFHPETTPARINTWSQASLDRHGLDRAELHDAAVRDDARAVGIWQQFASRFAARVSGA</sequence>
<dbReference type="InterPro" id="IPR044992">
    <property type="entry name" value="ChyE-like"/>
</dbReference>
<organism evidence="2">
    <name type="scientific">Nakamurella sp. A5-74</name>
    <dbReference type="NCBI Taxonomy" id="3158264"/>
    <lineage>
        <taxon>Bacteria</taxon>
        <taxon>Bacillati</taxon>
        <taxon>Actinomycetota</taxon>
        <taxon>Actinomycetes</taxon>
        <taxon>Nakamurellales</taxon>
        <taxon>Nakamurellaceae</taxon>
        <taxon>Nakamurella</taxon>
    </lineage>
</organism>
<accession>A0AAU8DK66</accession>
<dbReference type="EC" id="3.4.-.-" evidence="2"/>
<dbReference type="Pfam" id="PF00117">
    <property type="entry name" value="GATase"/>
    <property type="match status" value="1"/>
</dbReference>
<dbReference type="CDD" id="cd01741">
    <property type="entry name" value="GATase1_1"/>
    <property type="match status" value="1"/>
</dbReference>
<evidence type="ECO:0000313" key="2">
    <source>
        <dbReference type="EMBL" id="XCG61924.1"/>
    </source>
</evidence>
<reference evidence="2" key="1">
    <citation type="submission" date="2024-05" db="EMBL/GenBank/DDBJ databases">
        <authorList>
            <person name="Cai S.Y."/>
            <person name="Jin L.M."/>
            <person name="Li H.R."/>
        </authorList>
    </citation>
    <scope>NUCLEOTIDE SEQUENCE</scope>
    <source>
        <strain evidence="2">A5-74</strain>
    </source>
</reference>
<dbReference type="InterPro" id="IPR029062">
    <property type="entry name" value="Class_I_gatase-like"/>
</dbReference>
<keyword evidence="2" id="KW-0378">Hydrolase</keyword>
<dbReference type="EMBL" id="CP159218">
    <property type="protein sequence ID" value="XCG61924.1"/>
    <property type="molecule type" value="Genomic_DNA"/>
</dbReference>
<evidence type="ECO:0000259" key="1">
    <source>
        <dbReference type="Pfam" id="PF00117"/>
    </source>
</evidence>
<dbReference type="InterPro" id="IPR017926">
    <property type="entry name" value="GATASE"/>
</dbReference>
<feature type="domain" description="Glutamine amidotransferase" evidence="1">
    <location>
        <begin position="45"/>
        <end position="185"/>
    </location>
</feature>
<dbReference type="PANTHER" id="PTHR42695">
    <property type="entry name" value="GLUTAMINE AMIDOTRANSFERASE YLR126C-RELATED"/>
    <property type="match status" value="1"/>
</dbReference>
<dbReference type="AlphaFoldDB" id="A0AAU8DK66"/>
<dbReference type="Gene3D" id="3.40.50.880">
    <property type="match status" value="1"/>
</dbReference>
<proteinExistence type="predicted"/>
<dbReference type="PROSITE" id="PS51273">
    <property type="entry name" value="GATASE_TYPE_1"/>
    <property type="match status" value="1"/>
</dbReference>
<dbReference type="GO" id="GO:0016787">
    <property type="term" value="F:hydrolase activity"/>
    <property type="evidence" value="ECO:0007669"/>
    <property type="project" value="UniProtKB-KW"/>
</dbReference>
<dbReference type="GO" id="GO:0005829">
    <property type="term" value="C:cytosol"/>
    <property type="evidence" value="ECO:0007669"/>
    <property type="project" value="TreeGrafter"/>
</dbReference>
<protein>
    <submittedName>
        <fullName evidence="2">Type 1 glutamine amidotransferase</fullName>
        <ecNumber evidence="2">3.4.-.-</ecNumber>
    </submittedName>
</protein>
<name>A0AAU8DK66_9ACTN</name>
<dbReference type="PANTHER" id="PTHR42695:SF5">
    <property type="entry name" value="GLUTAMINE AMIDOTRANSFERASE YLR126C-RELATED"/>
    <property type="match status" value="1"/>
</dbReference>
<dbReference type="SUPFAM" id="SSF52317">
    <property type="entry name" value="Class I glutamine amidotransferase-like"/>
    <property type="match status" value="1"/>
</dbReference>
<keyword evidence="2" id="KW-0315">Glutamine amidotransferase</keyword>